<dbReference type="PANTHER" id="PTHR33273">
    <property type="entry name" value="DOMAIN-CONTAINING PROTEIN, PUTATIVE-RELATED"/>
    <property type="match status" value="1"/>
</dbReference>
<dbReference type="Proteomes" id="UP000005204">
    <property type="component" value="Unassembled WGS sequence"/>
</dbReference>
<reference evidence="2" key="2">
    <citation type="submission" date="2022-06" db="UniProtKB">
        <authorList>
            <consortium name="EnsemblMetazoa"/>
        </authorList>
    </citation>
    <scope>IDENTIFICATION</scope>
    <source>
        <strain evidence="2">p50T (Dazao)</strain>
    </source>
</reference>
<dbReference type="PANTHER" id="PTHR33273:SF4">
    <property type="entry name" value="ENDONUCLEASE_EXONUCLEASE_PHOSPHATASE DOMAIN-CONTAINING PROTEIN"/>
    <property type="match status" value="1"/>
</dbReference>
<dbReference type="Pfam" id="PF14529">
    <property type="entry name" value="Exo_endo_phos_2"/>
    <property type="match status" value="1"/>
</dbReference>
<evidence type="ECO:0000313" key="3">
    <source>
        <dbReference type="Proteomes" id="UP000005204"/>
    </source>
</evidence>
<accession>A0A8R2M170</accession>
<evidence type="ECO:0000313" key="2">
    <source>
        <dbReference type="EnsemblMetazoa" id="XP_037871608.1"/>
    </source>
</evidence>
<reference evidence="3" key="1">
    <citation type="journal article" date="2008" name="Insect Biochem. Mol. Biol.">
        <title>The genome of a lepidopteran model insect, the silkworm Bombyx mori.</title>
        <authorList>
            <consortium name="International Silkworm Genome Consortium"/>
        </authorList>
    </citation>
    <scope>NUCLEOTIDE SEQUENCE [LARGE SCALE GENOMIC DNA]</scope>
    <source>
        <strain evidence="3">p50T</strain>
    </source>
</reference>
<organism evidence="2 3">
    <name type="scientific">Bombyx mori</name>
    <name type="common">Silk moth</name>
    <dbReference type="NCBI Taxonomy" id="7091"/>
    <lineage>
        <taxon>Eukaryota</taxon>
        <taxon>Metazoa</taxon>
        <taxon>Ecdysozoa</taxon>
        <taxon>Arthropoda</taxon>
        <taxon>Hexapoda</taxon>
        <taxon>Insecta</taxon>
        <taxon>Pterygota</taxon>
        <taxon>Neoptera</taxon>
        <taxon>Endopterygota</taxon>
        <taxon>Lepidoptera</taxon>
        <taxon>Glossata</taxon>
        <taxon>Ditrysia</taxon>
        <taxon>Bombycoidea</taxon>
        <taxon>Bombycidae</taxon>
        <taxon>Bombycinae</taxon>
        <taxon>Bombyx</taxon>
    </lineage>
</organism>
<sequence>MGDFNAQHVAWGSSISNHYGSRLLDMVDKYKWCILNTGKATRRTQPHEEISAPDLSICTPNLASIVSWNILSSSYGSDHFPIVINFPIATSSRTKCRSPRMKFKLENANWFSFKEEVEKVIPNLPIITKNNHEVCAEAFALSLIQAAEKVFPIYMLLTITSIFTY</sequence>
<proteinExistence type="predicted"/>
<keyword evidence="3" id="KW-1185">Reference proteome</keyword>
<protein>
    <recommendedName>
        <fullName evidence="1">Endonuclease/exonuclease/phosphatase domain-containing protein</fullName>
    </recommendedName>
</protein>
<dbReference type="AlphaFoldDB" id="A0A8R2M170"/>
<name>A0A8R2M170_BOMMO</name>
<dbReference type="Gene3D" id="3.60.10.10">
    <property type="entry name" value="Endonuclease/exonuclease/phosphatase"/>
    <property type="match status" value="1"/>
</dbReference>
<dbReference type="GO" id="GO:0003824">
    <property type="term" value="F:catalytic activity"/>
    <property type="evidence" value="ECO:0007669"/>
    <property type="project" value="InterPro"/>
</dbReference>
<evidence type="ECO:0000259" key="1">
    <source>
        <dbReference type="Pfam" id="PF14529"/>
    </source>
</evidence>
<dbReference type="InterPro" id="IPR036691">
    <property type="entry name" value="Endo/exonu/phosph_ase_sf"/>
</dbReference>
<dbReference type="InterPro" id="IPR005135">
    <property type="entry name" value="Endo/exonuclease/phosphatase"/>
</dbReference>
<feature type="domain" description="Endonuclease/exonuclease/phosphatase" evidence="1">
    <location>
        <begin position="1"/>
        <end position="83"/>
    </location>
</feature>
<dbReference type="SUPFAM" id="SSF56219">
    <property type="entry name" value="DNase I-like"/>
    <property type="match status" value="1"/>
</dbReference>
<dbReference type="EnsemblMetazoa" id="XM_038015680.1">
    <property type="protein sequence ID" value="XP_037871608.1"/>
    <property type="gene ID" value="LOC119629551"/>
</dbReference>